<dbReference type="Proteomes" id="UP001206925">
    <property type="component" value="Unassembled WGS sequence"/>
</dbReference>
<gene>
    <name evidence="1" type="ORF">M8C21_006603</name>
</gene>
<accession>A0AAD5C4Q2</accession>
<dbReference type="EMBL" id="JAMZMK010009587">
    <property type="protein sequence ID" value="KAI7735015.1"/>
    <property type="molecule type" value="Genomic_DNA"/>
</dbReference>
<organism evidence="1 2">
    <name type="scientific">Ambrosia artemisiifolia</name>
    <name type="common">Common ragweed</name>
    <dbReference type="NCBI Taxonomy" id="4212"/>
    <lineage>
        <taxon>Eukaryota</taxon>
        <taxon>Viridiplantae</taxon>
        <taxon>Streptophyta</taxon>
        <taxon>Embryophyta</taxon>
        <taxon>Tracheophyta</taxon>
        <taxon>Spermatophyta</taxon>
        <taxon>Magnoliopsida</taxon>
        <taxon>eudicotyledons</taxon>
        <taxon>Gunneridae</taxon>
        <taxon>Pentapetalae</taxon>
        <taxon>asterids</taxon>
        <taxon>campanulids</taxon>
        <taxon>Asterales</taxon>
        <taxon>Asteraceae</taxon>
        <taxon>Asteroideae</taxon>
        <taxon>Heliantheae alliance</taxon>
        <taxon>Heliantheae</taxon>
        <taxon>Ambrosia</taxon>
    </lineage>
</organism>
<dbReference type="AlphaFoldDB" id="A0AAD5C4Q2"/>
<protein>
    <submittedName>
        <fullName evidence="1">Uncharacterized protein</fullName>
    </submittedName>
</protein>
<proteinExistence type="predicted"/>
<comment type="caution">
    <text evidence="1">The sequence shown here is derived from an EMBL/GenBank/DDBJ whole genome shotgun (WGS) entry which is preliminary data.</text>
</comment>
<keyword evidence="2" id="KW-1185">Reference proteome</keyword>
<reference evidence="1" key="1">
    <citation type="submission" date="2022-06" db="EMBL/GenBank/DDBJ databases">
        <title>Uncovering the hologenomic basis of an extraordinary plant invasion.</title>
        <authorList>
            <person name="Bieker V.C."/>
            <person name="Martin M.D."/>
            <person name="Gilbert T."/>
            <person name="Hodgins K."/>
            <person name="Battlay P."/>
            <person name="Petersen B."/>
            <person name="Wilson J."/>
        </authorList>
    </citation>
    <scope>NUCLEOTIDE SEQUENCE</scope>
    <source>
        <strain evidence="1">AA19_3_7</strain>
        <tissue evidence="1">Leaf</tissue>
    </source>
</reference>
<evidence type="ECO:0000313" key="1">
    <source>
        <dbReference type="EMBL" id="KAI7735015.1"/>
    </source>
</evidence>
<name>A0AAD5C4Q2_AMBAR</name>
<evidence type="ECO:0000313" key="2">
    <source>
        <dbReference type="Proteomes" id="UP001206925"/>
    </source>
</evidence>
<sequence length="89" mass="10286">MPRILMAQSREGVILILIFHGLHIPTHHQDILIYLVECIINLFAYSNFMIRQHMLQSILRIMGAMDTPTHVTVHFENHGSYGYDGCCTF</sequence>